<accession>A0ABU6JIG2</accession>
<protein>
    <submittedName>
        <fullName evidence="3">Transposase</fullName>
    </submittedName>
</protein>
<dbReference type="InterPro" id="IPR002514">
    <property type="entry name" value="Transposase_8"/>
</dbReference>
<dbReference type="EMBL" id="JAWIIV010000049">
    <property type="protein sequence ID" value="MEC4723298.1"/>
    <property type="molecule type" value="Genomic_DNA"/>
</dbReference>
<dbReference type="Pfam" id="PF01527">
    <property type="entry name" value="HTH_Tnp_1"/>
    <property type="match status" value="1"/>
</dbReference>
<sequence length="161" mass="18157">MTHYTKEKKEHALTLMSAPQNKPVPEVSQLTGIPEATLYLWRKQARSAGRAVPGDGQNPEDWSAADKFAVVLETAPLGEAELAEYCRQKGLFVEQVRRWRSEAQMALGQVPNGKAERAQDKKRIRELEKDLRRKEKALAEAAALLVLSRKYEALRTDDEDA</sequence>
<proteinExistence type="predicted"/>
<keyword evidence="4" id="KW-1185">Reference proteome</keyword>
<feature type="compositionally biased region" description="Basic and acidic residues" evidence="2">
    <location>
        <begin position="1"/>
        <end position="12"/>
    </location>
</feature>
<organism evidence="3 4">
    <name type="scientific">Noviherbaspirillum album</name>
    <dbReference type="NCBI Taxonomy" id="3080276"/>
    <lineage>
        <taxon>Bacteria</taxon>
        <taxon>Pseudomonadati</taxon>
        <taxon>Pseudomonadota</taxon>
        <taxon>Betaproteobacteria</taxon>
        <taxon>Burkholderiales</taxon>
        <taxon>Oxalobacteraceae</taxon>
        <taxon>Noviherbaspirillum</taxon>
    </lineage>
</organism>
<evidence type="ECO:0000313" key="4">
    <source>
        <dbReference type="Proteomes" id="UP001352263"/>
    </source>
</evidence>
<keyword evidence="1" id="KW-0175">Coiled coil</keyword>
<feature type="region of interest" description="Disordered" evidence="2">
    <location>
        <begin position="1"/>
        <end position="29"/>
    </location>
</feature>
<dbReference type="InterPro" id="IPR009057">
    <property type="entry name" value="Homeodomain-like_sf"/>
</dbReference>
<comment type="caution">
    <text evidence="3">The sequence shown here is derived from an EMBL/GenBank/DDBJ whole genome shotgun (WGS) entry which is preliminary data.</text>
</comment>
<evidence type="ECO:0000256" key="1">
    <source>
        <dbReference type="SAM" id="Coils"/>
    </source>
</evidence>
<name>A0ABU6JIG2_9BURK</name>
<dbReference type="SUPFAM" id="SSF46689">
    <property type="entry name" value="Homeodomain-like"/>
    <property type="match status" value="1"/>
</dbReference>
<dbReference type="Proteomes" id="UP001352263">
    <property type="component" value="Unassembled WGS sequence"/>
</dbReference>
<gene>
    <name evidence="3" type="ORF">RY831_29505</name>
</gene>
<evidence type="ECO:0000256" key="2">
    <source>
        <dbReference type="SAM" id="MobiDB-lite"/>
    </source>
</evidence>
<reference evidence="3 4" key="1">
    <citation type="submission" date="2023-10" db="EMBL/GenBank/DDBJ databases">
        <title>Noviherbaspirillum sp. CPCC 100848 genome assembly.</title>
        <authorList>
            <person name="Li X.Y."/>
            <person name="Fang X.M."/>
        </authorList>
    </citation>
    <scope>NUCLEOTIDE SEQUENCE [LARGE SCALE GENOMIC DNA]</scope>
    <source>
        <strain evidence="3 4">CPCC 100848</strain>
    </source>
</reference>
<evidence type="ECO:0000313" key="3">
    <source>
        <dbReference type="EMBL" id="MEC4723298.1"/>
    </source>
</evidence>
<feature type="coiled-coil region" evidence="1">
    <location>
        <begin position="117"/>
        <end position="144"/>
    </location>
</feature>